<proteinExistence type="predicted"/>
<dbReference type="Proteomes" id="UP001215151">
    <property type="component" value="Unassembled WGS sequence"/>
</dbReference>
<dbReference type="PROSITE" id="PS00028">
    <property type="entry name" value="ZINC_FINGER_C2H2_1"/>
    <property type="match status" value="1"/>
</dbReference>
<feature type="domain" description="C2H2-type" evidence="2">
    <location>
        <begin position="251"/>
        <end position="275"/>
    </location>
</feature>
<keyword evidence="4" id="KW-1185">Reference proteome</keyword>
<feature type="compositionally biased region" description="Polar residues" evidence="1">
    <location>
        <begin position="1"/>
        <end position="11"/>
    </location>
</feature>
<feature type="compositionally biased region" description="Acidic residues" evidence="1">
    <location>
        <begin position="194"/>
        <end position="203"/>
    </location>
</feature>
<evidence type="ECO:0000313" key="3">
    <source>
        <dbReference type="EMBL" id="KAJ8474939.1"/>
    </source>
</evidence>
<protein>
    <recommendedName>
        <fullName evidence="2">C2H2-type domain-containing protein</fullName>
    </recommendedName>
</protein>
<gene>
    <name evidence="3" type="ORF">ONZ51_g6899</name>
</gene>
<name>A0AAD7TRC0_9APHY</name>
<dbReference type="AlphaFoldDB" id="A0AAD7TRC0"/>
<organism evidence="3 4">
    <name type="scientific">Trametes cubensis</name>
    <dbReference type="NCBI Taxonomy" id="1111947"/>
    <lineage>
        <taxon>Eukaryota</taxon>
        <taxon>Fungi</taxon>
        <taxon>Dikarya</taxon>
        <taxon>Basidiomycota</taxon>
        <taxon>Agaricomycotina</taxon>
        <taxon>Agaricomycetes</taxon>
        <taxon>Polyporales</taxon>
        <taxon>Polyporaceae</taxon>
        <taxon>Trametes</taxon>
    </lineage>
</organism>
<feature type="region of interest" description="Disordered" evidence="1">
    <location>
        <begin position="1"/>
        <end position="20"/>
    </location>
</feature>
<feature type="region of interest" description="Disordered" evidence="1">
    <location>
        <begin position="73"/>
        <end position="203"/>
    </location>
</feature>
<dbReference type="InterPro" id="IPR013087">
    <property type="entry name" value="Znf_C2H2_type"/>
</dbReference>
<sequence>MESGYDSNLSGEPNAPSAALSDALVDLEDELQKRSSESITDVEEVLRENLLPGPLDLYYASLDEQYASGLDAGGSLYEARGRPDSRASRAPSSLHSRRSESLSSGVRPRSPSVLSNGSASGANDSGSESDYQPAPPSRKRTGTKCPTGASLPPRKRPKAAQDMAPCTAGAGTRGRLGRKAGMSFPKKTVHPNSQDEEATENMDENGECVLVHSIDWNAPPTWGDDVIPRMPATAILTYLKDTYGLYGTIECLWNGCGQEVNVAMSLKNHLYCDSHINLRRRCPRCNWSVRPDMWKSRYPNHICGESLPLKS</sequence>
<comment type="caution">
    <text evidence="3">The sequence shown here is derived from an EMBL/GenBank/DDBJ whole genome shotgun (WGS) entry which is preliminary data.</text>
</comment>
<evidence type="ECO:0000256" key="1">
    <source>
        <dbReference type="SAM" id="MobiDB-lite"/>
    </source>
</evidence>
<feature type="compositionally biased region" description="Low complexity" evidence="1">
    <location>
        <begin position="115"/>
        <end position="130"/>
    </location>
</feature>
<evidence type="ECO:0000259" key="2">
    <source>
        <dbReference type="PROSITE" id="PS00028"/>
    </source>
</evidence>
<accession>A0AAD7TRC0</accession>
<dbReference type="EMBL" id="JAPEVG010000173">
    <property type="protein sequence ID" value="KAJ8474939.1"/>
    <property type="molecule type" value="Genomic_DNA"/>
</dbReference>
<reference evidence="3" key="1">
    <citation type="submission" date="2022-11" db="EMBL/GenBank/DDBJ databases">
        <title>Genome Sequence of Cubamyces cubensis.</title>
        <authorList>
            <person name="Buettner E."/>
        </authorList>
    </citation>
    <scope>NUCLEOTIDE SEQUENCE</scope>
    <source>
        <strain evidence="3">MPL-01</strain>
    </source>
</reference>
<evidence type="ECO:0000313" key="4">
    <source>
        <dbReference type="Proteomes" id="UP001215151"/>
    </source>
</evidence>